<comment type="caution">
    <text evidence="1">The sequence shown here is derived from an EMBL/GenBank/DDBJ whole genome shotgun (WGS) entry which is preliminary data.</text>
</comment>
<accession>A0A1Q9D9B6</accession>
<protein>
    <submittedName>
        <fullName evidence="1">Uncharacterized protein</fullName>
    </submittedName>
</protein>
<gene>
    <name evidence="1" type="ORF">AK812_SmicGene26521</name>
</gene>
<organism evidence="1 2">
    <name type="scientific">Symbiodinium microadriaticum</name>
    <name type="common">Dinoflagellate</name>
    <name type="synonym">Zooxanthella microadriatica</name>
    <dbReference type="NCBI Taxonomy" id="2951"/>
    <lineage>
        <taxon>Eukaryota</taxon>
        <taxon>Sar</taxon>
        <taxon>Alveolata</taxon>
        <taxon>Dinophyceae</taxon>
        <taxon>Suessiales</taxon>
        <taxon>Symbiodiniaceae</taxon>
        <taxon>Symbiodinium</taxon>
    </lineage>
</organism>
<keyword evidence="2" id="KW-1185">Reference proteome</keyword>
<dbReference type="AlphaFoldDB" id="A0A1Q9D9B6"/>
<sequence length="238" mass="26721">MTALFDEFYGSVESLTNHHLLRDAEALHLHAHRAPRSVGDMLKRISEYDYSALSSTDRIWMLARNPYSRVLSLYLHKVVGLCKFGSLGCKDHAERMKFAGILGYNASAPPAFSVWVDLLARVMVRLQAKEVMVLRLEEQWRWFEPLVALLSSTGLSPDSLSGHLWTPFTGLSCFYAPTGNCSDSMTRTPKPPLVDHIHGTGASDAVGEHYTPQAAFLIRRIYESDFNLLGYEESPTSR</sequence>
<reference evidence="1 2" key="1">
    <citation type="submission" date="2016-02" db="EMBL/GenBank/DDBJ databases">
        <title>Genome analysis of coral dinoflagellate symbionts highlights evolutionary adaptations to a symbiotic lifestyle.</title>
        <authorList>
            <person name="Aranda M."/>
            <person name="Li Y."/>
            <person name="Liew Y.J."/>
            <person name="Baumgarten S."/>
            <person name="Simakov O."/>
            <person name="Wilson M."/>
            <person name="Piel J."/>
            <person name="Ashoor H."/>
            <person name="Bougouffa S."/>
            <person name="Bajic V.B."/>
            <person name="Ryu T."/>
            <person name="Ravasi T."/>
            <person name="Bayer T."/>
            <person name="Micklem G."/>
            <person name="Kim H."/>
            <person name="Bhak J."/>
            <person name="Lajeunesse T.C."/>
            <person name="Voolstra C.R."/>
        </authorList>
    </citation>
    <scope>NUCLEOTIDE SEQUENCE [LARGE SCALE GENOMIC DNA]</scope>
    <source>
        <strain evidence="1 2">CCMP2467</strain>
    </source>
</reference>
<dbReference type="OrthoDB" id="406146at2759"/>
<dbReference type="Proteomes" id="UP000186817">
    <property type="component" value="Unassembled WGS sequence"/>
</dbReference>
<proteinExistence type="predicted"/>
<name>A0A1Q9D9B6_SYMMI</name>
<evidence type="ECO:0000313" key="2">
    <source>
        <dbReference type="Proteomes" id="UP000186817"/>
    </source>
</evidence>
<evidence type="ECO:0000313" key="1">
    <source>
        <dbReference type="EMBL" id="OLP91747.1"/>
    </source>
</evidence>
<dbReference type="EMBL" id="LSRX01000650">
    <property type="protein sequence ID" value="OLP91747.1"/>
    <property type="molecule type" value="Genomic_DNA"/>
</dbReference>